<evidence type="ECO:0000313" key="2">
    <source>
        <dbReference type="Proteomes" id="UP000470520"/>
    </source>
</evidence>
<protein>
    <submittedName>
        <fullName evidence="1">Uncharacterized protein</fullName>
    </submittedName>
</protein>
<evidence type="ECO:0000313" key="1">
    <source>
        <dbReference type="EMBL" id="NEB95549.1"/>
    </source>
</evidence>
<reference evidence="1 2" key="1">
    <citation type="submission" date="2020-01" db="EMBL/GenBank/DDBJ databases">
        <title>Insect and environment-associated Actinomycetes.</title>
        <authorList>
            <person name="Currrie C."/>
            <person name="Chevrette M."/>
            <person name="Carlson C."/>
            <person name="Stubbendieck R."/>
            <person name="Wendt-Pienkowski E."/>
        </authorList>
    </citation>
    <scope>NUCLEOTIDE SEQUENCE [LARGE SCALE GENOMIC DNA]</scope>
    <source>
        <strain evidence="1 2">SID7754</strain>
    </source>
</reference>
<sequence>MLVSLSSPALFRLRPACDGAVSDGKRCCRYGKPVAWWNGSAPVRVLGQQGAKAVPEGAGVSGFGQWADGFEAERVRRAARGRWA</sequence>
<name>A0A7K3R063_9ACTN</name>
<dbReference type="RefSeq" id="WP_164194500.1">
    <property type="nucleotide sequence ID" value="NZ_JAAGMR010000324.1"/>
</dbReference>
<gene>
    <name evidence="1" type="ORF">G3I21_28380</name>
</gene>
<comment type="caution">
    <text evidence="1">The sequence shown here is derived from an EMBL/GenBank/DDBJ whole genome shotgun (WGS) entry which is preliminary data.</text>
</comment>
<accession>A0A7K3R063</accession>
<dbReference type="EMBL" id="JAAGMR010000324">
    <property type="protein sequence ID" value="NEB95549.1"/>
    <property type="molecule type" value="Genomic_DNA"/>
</dbReference>
<proteinExistence type="predicted"/>
<dbReference type="Proteomes" id="UP000470520">
    <property type="component" value="Unassembled WGS sequence"/>
</dbReference>
<dbReference type="AlphaFoldDB" id="A0A7K3R063"/>
<organism evidence="1 2">
    <name type="scientific">Streptomyces bauhiniae</name>
    <dbReference type="NCBI Taxonomy" id="2340725"/>
    <lineage>
        <taxon>Bacteria</taxon>
        <taxon>Bacillati</taxon>
        <taxon>Actinomycetota</taxon>
        <taxon>Actinomycetes</taxon>
        <taxon>Kitasatosporales</taxon>
        <taxon>Streptomycetaceae</taxon>
        <taxon>Streptomyces</taxon>
    </lineage>
</organism>